<dbReference type="SMART" id="SM00407">
    <property type="entry name" value="IGc1"/>
    <property type="match status" value="1"/>
</dbReference>
<feature type="domain" description="Ig-like" evidence="12">
    <location>
        <begin position="217"/>
        <end position="304"/>
    </location>
</feature>
<reference evidence="13" key="2">
    <citation type="submission" date="2025-09" db="UniProtKB">
        <authorList>
            <consortium name="Ensembl"/>
        </authorList>
    </citation>
    <scope>IDENTIFICATION</scope>
</reference>
<dbReference type="Pfam" id="PF00129">
    <property type="entry name" value="MHC_I"/>
    <property type="match status" value="1"/>
</dbReference>
<dbReference type="InterPro" id="IPR003006">
    <property type="entry name" value="Ig/MHC_CS"/>
</dbReference>
<evidence type="ECO:0000256" key="8">
    <source>
        <dbReference type="ARBA" id="ARBA00023157"/>
    </source>
</evidence>
<dbReference type="GO" id="GO:0002474">
    <property type="term" value="P:antigen processing and presentation of peptide antigen via MHC class I"/>
    <property type="evidence" value="ECO:0007669"/>
    <property type="project" value="UniProtKB-KW"/>
</dbReference>
<keyword evidence="9" id="KW-0325">Glycoprotein</keyword>
<evidence type="ECO:0000256" key="4">
    <source>
        <dbReference type="ARBA" id="ARBA00022729"/>
    </source>
</evidence>
<feature type="signal peptide" evidence="11">
    <location>
        <begin position="1"/>
        <end position="18"/>
    </location>
</feature>
<keyword evidence="2" id="KW-0490">MHC I</keyword>
<evidence type="ECO:0000313" key="14">
    <source>
        <dbReference type="Proteomes" id="UP000694545"/>
    </source>
</evidence>
<dbReference type="PANTHER" id="PTHR16675">
    <property type="entry name" value="MHC CLASS I-RELATED"/>
    <property type="match status" value="1"/>
</dbReference>
<evidence type="ECO:0000256" key="11">
    <source>
        <dbReference type="SAM" id="SignalP"/>
    </source>
</evidence>
<dbReference type="Proteomes" id="UP000694545">
    <property type="component" value="Unplaced"/>
</dbReference>
<dbReference type="Gene3D" id="2.60.40.10">
    <property type="entry name" value="Immunoglobulins"/>
    <property type="match status" value="1"/>
</dbReference>
<dbReference type="Ensembl" id="ENSVKKT00000017491.1">
    <property type="protein sequence ID" value="ENSVKKP00000017066.1"/>
    <property type="gene ID" value="ENSVKKG00000011585.1"/>
</dbReference>
<evidence type="ECO:0000256" key="2">
    <source>
        <dbReference type="ARBA" id="ARBA00022451"/>
    </source>
</evidence>
<name>A0A8D2L593_VARKO</name>
<dbReference type="Pfam" id="PF07654">
    <property type="entry name" value="C1-set"/>
    <property type="match status" value="1"/>
</dbReference>
<dbReference type="FunFam" id="2.60.40.10:FF:000204">
    <property type="entry name" value="Major histocompatibility complex, class I-related protein"/>
    <property type="match status" value="1"/>
</dbReference>
<dbReference type="InterPro" id="IPR013783">
    <property type="entry name" value="Ig-like_fold"/>
</dbReference>
<dbReference type="GO" id="GO:0006955">
    <property type="term" value="P:immune response"/>
    <property type="evidence" value="ECO:0007669"/>
    <property type="project" value="TreeGrafter"/>
</dbReference>
<dbReference type="SUPFAM" id="SSF48726">
    <property type="entry name" value="Immunoglobulin"/>
    <property type="match status" value="1"/>
</dbReference>
<evidence type="ECO:0000256" key="10">
    <source>
        <dbReference type="RuleBase" id="RU004439"/>
    </source>
</evidence>
<keyword evidence="4 11" id="KW-0732">Signal</keyword>
<keyword evidence="5" id="KW-0391">Immunity</keyword>
<dbReference type="InterPro" id="IPR036179">
    <property type="entry name" value="Ig-like_dom_sf"/>
</dbReference>
<dbReference type="InterPro" id="IPR037055">
    <property type="entry name" value="MHC_I-like_Ag-recog_sf"/>
</dbReference>
<dbReference type="GO" id="GO:0009897">
    <property type="term" value="C:external side of plasma membrane"/>
    <property type="evidence" value="ECO:0007669"/>
    <property type="project" value="TreeGrafter"/>
</dbReference>
<protein>
    <recommendedName>
        <fullName evidence="12">Ig-like domain-containing protein</fullName>
    </recommendedName>
</protein>
<keyword evidence="8" id="KW-1015">Disulfide bond</keyword>
<keyword evidence="3" id="KW-0812">Transmembrane</keyword>
<evidence type="ECO:0000256" key="1">
    <source>
        <dbReference type="ARBA" id="ARBA00004479"/>
    </source>
</evidence>
<dbReference type="SUPFAM" id="SSF54452">
    <property type="entry name" value="MHC antigen-recognition domain"/>
    <property type="match status" value="1"/>
</dbReference>
<evidence type="ECO:0000256" key="9">
    <source>
        <dbReference type="ARBA" id="ARBA00023180"/>
    </source>
</evidence>
<dbReference type="FunFam" id="3.30.500.10:FF:000001">
    <property type="entry name" value="H-2 class I histocompatibility antigen, alpha chain"/>
    <property type="match status" value="1"/>
</dbReference>
<dbReference type="PANTHER" id="PTHR16675:SF242">
    <property type="entry name" value="MAJOR HISTOCOMPATIBILITY COMPLEX CLASS I-RELATED GENE PROTEIN"/>
    <property type="match status" value="1"/>
</dbReference>
<feature type="chain" id="PRO_5034100701" description="Ig-like domain-containing protein" evidence="11">
    <location>
        <begin position="19"/>
        <end position="379"/>
    </location>
</feature>
<dbReference type="AlphaFoldDB" id="A0A8D2L593"/>
<dbReference type="InterPro" id="IPR003597">
    <property type="entry name" value="Ig_C1-set"/>
</dbReference>
<accession>A0A8D2L593</accession>
<comment type="similarity">
    <text evidence="10">Belongs to the MHC class I family.</text>
</comment>
<dbReference type="InterPro" id="IPR011161">
    <property type="entry name" value="MHC_I-like_Ag-recog"/>
</dbReference>
<dbReference type="InterPro" id="IPR007110">
    <property type="entry name" value="Ig-like_dom"/>
</dbReference>
<sequence length="379" mass="44410">MFLCVCFVCCLGLGPGYALGLRTAPYTGCTLACALAGCSARSLRYHYVSWSEPGQRLPRFMALGYVNDQPFIHYDSQGDTQRAEPRAPWVWEMEKDDGRFLERETQRFRNAEVFFRENPAQQSRLHTWQRRYGCEILHGDHRNRFWHYGYDGQDFLSLDMETLTWTAASVEAQTTKREWEARTKNAEIYKDYLERECFDSLWRHLDYGRPTLLRKEPPVVRVSRRALNDSRDVLVCQAYGFYPRQISAMWIQDGELQLQNTFYRNVTPNVDGTYNLRLAIEIDSKDWDHYQCRVDHASSAQHLVLDWEPDSSLWPLSASINRKAFQALFIHFNYLEHLYAASFAKSLGAASKTNKQLYNYIKNLETSRHRIKSMNTINN</sequence>
<keyword evidence="7" id="KW-0472">Membrane</keyword>
<dbReference type="InterPro" id="IPR011162">
    <property type="entry name" value="MHC_I/II-like_Ag-recog"/>
</dbReference>
<dbReference type="InterPro" id="IPR050208">
    <property type="entry name" value="MHC_class-I_related"/>
</dbReference>
<organism evidence="13 14">
    <name type="scientific">Varanus komodoensis</name>
    <name type="common">Komodo dragon</name>
    <dbReference type="NCBI Taxonomy" id="61221"/>
    <lineage>
        <taxon>Eukaryota</taxon>
        <taxon>Metazoa</taxon>
        <taxon>Chordata</taxon>
        <taxon>Craniata</taxon>
        <taxon>Vertebrata</taxon>
        <taxon>Euteleostomi</taxon>
        <taxon>Lepidosauria</taxon>
        <taxon>Squamata</taxon>
        <taxon>Bifurcata</taxon>
        <taxon>Unidentata</taxon>
        <taxon>Episquamata</taxon>
        <taxon>Toxicofera</taxon>
        <taxon>Anguimorpha</taxon>
        <taxon>Paleoanguimorpha</taxon>
        <taxon>Varanoidea</taxon>
        <taxon>Varanidae</taxon>
        <taxon>Varanus</taxon>
    </lineage>
</organism>
<dbReference type="PROSITE" id="PS50835">
    <property type="entry name" value="IG_LIKE"/>
    <property type="match status" value="1"/>
</dbReference>
<dbReference type="InterPro" id="IPR001039">
    <property type="entry name" value="MHC_I_a_a1/a2"/>
</dbReference>
<evidence type="ECO:0000259" key="12">
    <source>
        <dbReference type="PROSITE" id="PS50835"/>
    </source>
</evidence>
<evidence type="ECO:0000256" key="3">
    <source>
        <dbReference type="ARBA" id="ARBA00022692"/>
    </source>
</evidence>
<dbReference type="PROSITE" id="PS00290">
    <property type="entry name" value="IG_MHC"/>
    <property type="match status" value="1"/>
</dbReference>
<evidence type="ECO:0000256" key="5">
    <source>
        <dbReference type="ARBA" id="ARBA00022859"/>
    </source>
</evidence>
<dbReference type="GO" id="GO:0005615">
    <property type="term" value="C:extracellular space"/>
    <property type="evidence" value="ECO:0007669"/>
    <property type="project" value="TreeGrafter"/>
</dbReference>
<dbReference type="Gene3D" id="3.30.500.10">
    <property type="entry name" value="MHC class I-like antigen recognition-like"/>
    <property type="match status" value="1"/>
</dbReference>
<comment type="subcellular location">
    <subcellularLocation>
        <location evidence="1">Membrane</location>
        <topology evidence="1">Single-pass type I membrane protein</topology>
    </subcellularLocation>
</comment>
<evidence type="ECO:0000313" key="13">
    <source>
        <dbReference type="Ensembl" id="ENSVKKP00000017066.1"/>
    </source>
</evidence>
<dbReference type="PRINTS" id="PR01638">
    <property type="entry name" value="MHCCLASSI"/>
</dbReference>
<evidence type="ECO:0000256" key="7">
    <source>
        <dbReference type="ARBA" id="ARBA00023136"/>
    </source>
</evidence>
<keyword evidence="14" id="KW-1185">Reference proteome</keyword>
<evidence type="ECO:0000256" key="6">
    <source>
        <dbReference type="ARBA" id="ARBA00022989"/>
    </source>
</evidence>
<proteinExistence type="inferred from homology"/>
<keyword evidence="6" id="KW-1133">Transmembrane helix</keyword>
<reference evidence="13" key="1">
    <citation type="submission" date="2025-08" db="UniProtKB">
        <authorList>
            <consortium name="Ensembl"/>
        </authorList>
    </citation>
    <scope>IDENTIFICATION</scope>
</reference>
<dbReference type="GO" id="GO:0042612">
    <property type="term" value="C:MHC class I protein complex"/>
    <property type="evidence" value="ECO:0007669"/>
    <property type="project" value="UniProtKB-KW"/>
</dbReference>